<geneLocation type="plasmid" evidence="3">
    <name>Rts1</name>
</geneLocation>
<dbReference type="PROSITE" id="PS50234">
    <property type="entry name" value="VWFA"/>
    <property type="match status" value="1"/>
</dbReference>
<reference evidence="3" key="1">
    <citation type="journal article" date="1968" name="Nature">
        <title>Temperature sensitivity of cell growth in Escherichia coli associated with the temperature sensitive R(KM) factor.</title>
        <authorList>
            <person name="Terawaki Y."/>
            <person name="Kakizawa Y."/>
            <person name="Takayasu H."/>
            <person name="Yoshikawa M."/>
        </authorList>
    </citation>
    <scope>NUCLEOTIDE SEQUENCE</scope>
    <source>
        <strain evidence="3">UR-75</strain>
        <plasmid evidence="3">Rts1</plasmid>
    </source>
</reference>
<evidence type="ECO:0000259" key="2">
    <source>
        <dbReference type="PROSITE" id="PS50234"/>
    </source>
</evidence>
<evidence type="ECO:0000313" key="3">
    <source>
        <dbReference type="EMBL" id="BAB93795.1"/>
    </source>
</evidence>
<dbReference type="InterPro" id="IPR036465">
    <property type="entry name" value="vWFA_dom_sf"/>
</dbReference>
<dbReference type="Pfam" id="PF00092">
    <property type="entry name" value="VWA"/>
    <property type="match status" value="1"/>
</dbReference>
<protein>
    <recommendedName>
        <fullName evidence="2">VWFA domain-containing protein</fullName>
    </recommendedName>
</protein>
<organism evidence="3">
    <name type="scientific">Proteus vulgaris</name>
    <dbReference type="NCBI Taxonomy" id="585"/>
    <lineage>
        <taxon>Bacteria</taxon>
        <taxon>Pseudomonadati</taxon>
        <taxon>Pseudomonadota</taxon>
        <taxon>Gammaproteobacteria</taxon>
        <taxon>Enterobacterales</taxon>
        <taxon>Morganellaceae</taxon>
        <taxon>Proteus</taxon>
    </lineage>
</organism>
<reference evidence="3" key="7">
    <citation type="journal article" date="1991" name="J. Bacteriol.">
        <title>Three short fragments of Rts1 DNA are responsible for the temperature-sensitive growth phenotype (Tsg) of host bacteria.</title>
        <authorList>
            <person name="Mochida S."/>
            <person name="Tsuchiya H."/>
            <person name="Mori K."/>
            <person name="Kaji A."/>
        </authorList>
    </citation>
    <scope>NUCLEOTIDE SEQUENCE</scope>
    <source>
        <strain evidence="3">UR-75</strain>
        <plasmid evidence="3">Rts1</plasmid>
    </source>
</reference>
<reference evidence="3" key="9">
    <citation type="journal article" date="1996" name="Biochem. Biophys. Res. Commun.">
        <title>A new plasmid-encoded proteic killer gene system: cloning, sequencing, and analyzing hig locus of plasmid Rts1.</title>
        <authorList>
            <person name="Tian Q.B."/>
            <person name="Ohnishi M."/>
            <person name="Tabuchi A."/>
            <person name="Terawaki Y."/>
        </authorList>
    </citation>
    <scope>NUCLEOTIDE SEQUENCE</scope>
    <source>
        <strain evidence="3">UR-75</strain>
        <plasmid evidence="3">Rts1</plasmid>
    </source>
</reference>
<name>Q8KJY4_PROVU</name>
<proteinExistence type="predicted"/>
<reference evidence="3" key="8">
    <citation type="journal article" date="1994" name="J. Mol. Biol.">
        <title>Molecular cloning and expression of a novel hydroxymethylcytosine-specific restriction enzyme (PvuRts1I) modulated by glucosylation of DNA.</title>
        <authorList>
            <person name="Janosi L."/>
            <person name="Yonemitsu H."/>
            <person name="Hong H."/>
            <person name="Kaji A."/>
        </authorList>
    </citation>
    <scope>NUCLEOTIDE SEQUENCE</scope>
    <source>
        <strain evidence="3">UR-75</strain>
        <plasmid evidence="3">Rts1</plasmid>
    </source>
</reference>
<reference evidence="3" key="5">
    <citation type="journal article" date="1988" name="J. Bacteriol.">
        <title>Nucleotide sequence of an Rts1 fragment causing temperature-dependent instability.</title>
        <authorList>
            <person name="Tanaka M."/>
            <person name="Okawa N."/>
            <person name="Mori K."/>
            <person name="Suyama Y."/>
            <person name="Kaji A."/>
        </authorList>
    </citation>
    <scope>NUCLEOTIDE SEQUENCE</scope>
    <source>
        <strain evidence="3">UR-75</strain>
        <plasmid evidence="3">Rts1</plasmid>
    </source>
</reference>
<dbReference type="SMART" id="SM00327">
    <property type="entry name" value="VWA"/>
    <property type="match status" value="1"/>
</dbReference>
<dbReference type="AlphaFoldDB" id="Q8KJY4"/>
<sequence>MMKDKLTPSQRKDRVEPFSVTPGKTFSTGNASVTRGIAGSAGLRQSLNGLLQGMQHTRRTHKEYGHKIDGRLLGTVLTGNTKIFKHKSKTVALNSAFTILLDSSSSMSGSITEAEAAVVSLLYALDNLPGVTTSAYHFPHTTRNSVGKLKDRKQTLRQAIAANHFGIHTTGSTPLSGALWPAIVDLAVEKADQRILIVCTDGEPDSKEDVIQMINDAKSDGMVVIGIGFGSVSQSSMTRIFGSTGICIGSLVHLRTKLFDVTRAILTNRK</sequence>
<reference evidence="3" key="3">
    <citation type="journal article" date="1984" name="J. Bacteriol.">
        <title>Complete nucleotide sequence of mini-Rts1 and its copy mutant.</title>
        <authorList>
            <person name="Kamio Y."/>
            <person name="Tabuchi A."/>
            <person name="Itoh Y."/>
            <person name="Katagiri H."/>
            <person name="Terawaki Y."/>
        </authorList>
    </citation>
    <scope>NUCLEOTIDE SEQUENCE</scope>
    <source>
        <strain evidence="3">UR-75</strain>
        <plasmid evidence="3">Rts1</plasmid>
    </source>
</reference>
<keyword evidence="3" id="KW-0614">Plasmid</keyword>
<dbReference type="EMBL" id="AP004237">
    <property type="protein sequence ID" value="BAB93795.1"/>
    <property type="molecule type" value="Genomic_DNA"/>
</dbReference>
<dbReference type="InterPro" id="IPR002035">
    <property type="entry name" value="VWF_A"/>
</dbReference>
<feature type="domain" description="VWFA" evidence="2">
    <location>
        <begin position="96"/>
        <end position="231"/>
    </location>
</feature>
<accession>Q8KJY4</accession>
<gene>
    <name evidence="3" type="primary">orf233</name>
</gene>
<feature type="region of interest" description="Disordered" evidence="1">
    <location>
        <begin position="1"/>
        <end position="26"/>
    </location>
</feature>
<reference evidence="3" key="4">
    <citation type="journal article" date="1985" name="J. Bacteriol.">
        <title>Organization of the Tn6-related kanamycin resistance transposon Tn2680 carrying two copies of IS26 and an IS903 variant, IS903. B.</title>
        <authorList>
            <person name="Mollet B."/>
            <person name="Clerget M."/>
            <person name="Meyer J."/>
            <person name="Iida S."/>
        </authorList>
    </citation>
    <scope>NUCLEOTIDE SEQUENCE</scope>
    <source>
        <strain evidence="3">UR-75</strain>
        <plasmid evidence="3">Rts1</plasmid>
    </source>
</reference>
<reference evidence="3" key="10">
    <citation type="journal article" date="2002" name="J. Bacteriol.">
        <title>Complete nucleotide sequence of plasmid Rts1: implications for evolution of large plasmid Genomes.</title>
        <authorList>
            <person name="Murata T."/>
            <person name="Ohnishi M."/>
            <person name="Ara T."/>
            <person name="Kaneko J."/>
            <person name="Han C.-G."/>
            <person name="Li Y.F."/>
            <person name="Takashima K."/>
            <person name="Nojima H."/>
            <person name="Nakayama K."/>
            <person name="Kaji A."/>
            <person name="Kamio Y."/>
            <person name="Miki T."/>
            <person name="Mori H."/>
            <person name="Ohtsubo E."/>
            <person name="Terawaki Y."/>
            <person name="Hayashi T."/>
        </authorList>
    </citation>
    <scope>NUCLEOTIDE SEQUENCE</scope>
    <source>
        <strain evidence="3">UR-75</strain>
        <plasmid evidence="3">Rts1</plasmid>
    </source>
</reference>
<reference evidence="3" key="2">
    <citation type="journal article" date="1983" name="J. Bacteriol.">
        <title>Nucleotide sequence of an incompatibility region of mini-Rts1 that contains five direct repeats.</title>
        <authorList>
            <person name="Kamio Y."/>
            <person name="Terawaki Y."/>
        </authorList>
    </citation>
    <scope>NUCLEOTIDE SEQUENCE</scope>
    <source>
        <strain evidence="3">UR-75</strain>
        <plasmid evidence="3">Rts1</plasmid>
    </source>
</reference>
<dbReference type="InterPro" id="IPR051928">
    <property type="entry name" value="NorD/CobT"/>
</dbReference>
<reference evidence="3" key="6">
    <citation type="journal article" date="1988" name="Plasmid">
        <title>Nucleotide sequence and copy control function of the extension of the incI region (incI-b) of Rts 1.</title>
        <authorList>
            <person name="Nozue H."/>
            <person name="Tsuchiya K."/>
            <person name="Kamio Y."/>
        </authorList>
    </citation>
    <scope>NUCLEOTIDE SEQUENCE</scope>
    <source>
        <strain evidence="3">UR-75</strain>
        <plasmid evidence="3">Rts1</plasmid>
    </source>
</reference>
<evidence type="ECO:0000256" key="1">
    <source>
        <dbReference type="SAM" id="MobiDB-lite"/>
    </source>
</evidence>
<dbReference type="PANTHER" id="PTHR41248">
    <property type="entry name" value="NORD PROTEIN"/>
    <property type="match status" value="1"/>
</dbReference>
<dbReference type="Gene3D" id="3.40.50.410">
    <property type="entry name" value="von Willebrand factor, type A domain"/>
    <property type="match status" value="1"/>
</dbReference>
<dbReference type="SUPFAM" id="SSF53300">
    <property type="entry name" value="vWA-like"/>
    <property type="match status" value="1"/>
</dbReference>
<dbReference type="PANTHER" id="PTHR41248:SF1">
    <property type="entry name" value="NORD PROTEIN"/>
    <property type="match status" value="1"/>
</dbReference>
<feature type="compositionally biased region" description="Basic and acidic residues" evidence="1">
    <location>
        <begin position="1"/>
        <end position="16"/>
    </location>
</feature>